<evidence type="ECO:0000256" key="15">
    <source>
        <dbReference type="ARBA" id="ARBA00022842"/>
    </source>
</evidence>
<comment type="subcellular location">
    <subcellularLocation>
        <location evidence="3">Cytoplasm</location>
    </subcellularLocation>
    <subcellularLocation>
        <location evidence="2">Membrane</location>
    </subcellularLocation>
</comment>
<feature type="region of interest" description="Disordered" evidence="19">
    <location>
        <begin position="279"/>
        <end position="316"/>
    </location>
</feature>
<dbReference type="InterPro" id="IPR011993">
    <property type="entry name" value="PH-like_dom_sf"/>
</dbReference>
<comment type="caution">
    <text evidence="22">The sequence shown here is derived from an EMBL/GenBank/DDBJ whole genome shotgun (WGS) entry which is preliminary data.</text>
</comment>
<evidence type="ECO:0000256" key="14">
    <source>
        <dbReference type="ARBA" id="ARBA00022833"/>
    </source>
</evidence>
<evidence type="ECO:0000256" key="8">
    <source>
        <dbReference type="ARBA" id="ARBA00022553"/>
    </source>
</evidence>
<keyword evidence="10" id="KW-0479">Metal-binding</keyword>
<evidence type="ECO:0000256" key="5">
    <source>
        <dbReference type="ARBA" id="ARBA00012429"/>
    </source>
</evidence>
<dbReference type="PANTHER" id="PTHR22968:SF24">
    <property type="entry name" value="SERINE_THREONINE-PROTEIN KINASE"/>
    <property type="match status" value="1"/>
</dbReference>
<dbReference type="SMART" id="SM00109">
    <property type="entry name" value="C1"/>
    <property type="match status" value="2"/>
</dbReference>
<dbReference type="GO" id="GO:0005524">
    <property type="term" value="F:ATP binding"/>
    <property type="evidence" value="ECO:0007669"/>
    <property type="project" value="UniProtKB-UniRule"/>
</dbReference>
<name>A0A8T0FR12_ARGBR</name>
<evidence type="ECO:0000256" key="3">
    <source>
        <dbReference type="ARBA" id="ARBA00004496"/>
    </source>
</evidence>
<feature type="domain" description="Phorbol-ester/DAG-type" evidence="21">
    <location>
        <begin position="222"/>
        <end position="273"/>
    </location>
</feature>
<evidence type="ECO:0000256" key="16">
    <source>
        <dbReference type="ARBA" id="ARBA00023136"/>
    </source>
</evidence>
<dbReference type="InterPro" id="IPR046349">
    <property type="entry name" value="C1-like_sf"/>
</dbReference>
<evidence type="ECO:0000256" key="7">
    <source>
        <dbReference type="ARBA" id="ARBA00022527"/>
    </source>
</evidence>
<dbReference type="InterPro" id="IPR000719">
    <property type="entry name" value="Prot_kinase_dom"/>
</dbReference>
<keyword evidence="11" id="KW-0677">Repeat</keyword>
<keyword evidence="18" id="KW-0067">ATP-binding</keyword>
<evidence type="ECO:0000259" key="21">
    <source>
        <dbReference type="PROSITE" id="PS50081"/>
    </source>
</evidence>
<dbReference type="PANTHER" id="PTHR22968">
    <property type="entry name" value="PROTEIN KINASE C, MU"/>
    <property type="match status" value="1"/>
</dbReference>
<gene>
    <name evidence="22" type="ORF">HNY73_001669</name>
</gene>
<evidence type="ECO:0000256" key="10">
    <source>
        <dbReference type="ARBA" id="ARBA00022723"/>
    </source>
</evidence>
<dbReference type="PROSITE" id="PS00107">
    <property type="entry name" value="PROTEIN_KINASE_ATP"/>
    <property type="match status" value="1"/>
</dbReference>
<dbReference type="Gene3D" id="2.30.29.30">
    <property type="entry name" value="Pleckstrin-homology domain (PH domain)/Phosphotyrosine-binding domain (PTB)"/>
    <property type="match status" value="1"/>
</dbReference>
<dbReference type="InterPro" id="IPR017441">
    <property type="entry name" value="Protein_kinase_ATP_BS"/>
</dbReference>
<organism evidence="22 23">
    <name type="scientific">Argiope bruennichi</name>
    <name type="common">Wasp spider</name>
    <name type="synonym">Aranea bruennichi</name>
    <dbReference type="NCBI Taxonomy" id="94029"/>
    <lineage>
        <taxon>Eukaryota</taxon>
        <taxon>Metazoa</taxon>
        <taxon>Ecdysozoa</taxon>
        <taxon>Arthropoda</taxon>
        <taxon>Chelicerata</taxon>
        <taxon>Arachnida</taxon>
        <taxon>Araneae</taxon>
        <taxon>Araneomorphae</taxon>
        <taxon>Entelegynae</taxon>
        <taxon>Araneoidea</taxon>
        <taxon>Araneidae</taxon>
        <taxon>Argiope</taxon>
    </lineage>
</organism>
<dbReference type="SUPFAM" id="SSF56112">
    <property type="entry name" value="Protein kinase-like (PK-like)"/>
    <property type="match status" value="1"/>
</dbReference>
<feature type="binding site" evidence="18">
    <location>
        <position position="526"/>
    </location>
    <ligand>
        <name>ATP</name>
        <dbReference type="ChEBI" id="CHEBI:30616"/>
    </ligand>
</feature>
<dbReference type="GO" id="GO:0007200">
    <property type="term" value="P:phospholipase C-activating G protein-coupled receptor signaling pathway"/>
    <property type="evidence" value="ECO:0007669"/>
    <property type="project" value="TreeGrafter"/>
</dbReference>
<dbReference type="SUPFAM" id="SSF57889">
    <property type="entry name" value="Cysteine-rich domain"/>
    <property type="match status" value="2"/>
</dbReference>
<evidence type="ECO:0000256" key="13">
    <source>
        <dbReference type="ARBA" id="ARBA00022777"/>
    </source>
</evidence>
<dbReference type="SMART" id="SM00220">
    <property type="entry name" value="S_TKc"/>
    <property type="match status" value="1"/>
</dbReference>
<dbReference type="Gene3D" id="3.30.200.20">
    <property type="entry name" value="Phosphorylase Kinase, domain 1"/>
    <property type="match status" value="1"/>
</dbReference>
<dbReference type="InterPro" id="IPR020454">
    <property type="entry name" value="DAG/PE-bd"/>
</dbReference>
<keyword evidence="8" id="KW-0597">Phosphoprotein</keyword>
<dbReference type="CDD" id="cd20795">
    <property type="entry name" value="C1_PKD_rpt1"/>
    <property type="match status" value="1"/>
</dbReference>
<keyword evidence="16" id="KW-0472">Membrane</keyword>
<feature type="compositionally biased region" description="Acidic residues" evidence="19">
    <location>
        <begin position="300"/>
        <end position="310"/>
    </location>
</feature>
<dbReference type="Pfam" id="PF00069">
    <property type="entry name" value="Pkinase"/>
    <property type="match status" value="1"/>
</dbReference>
<dbReference type="CDD" id="cd01239">
    <property type="entry name" value="PH_PKD"/>
    <property type="match status" value="1"/>
</dbReference>
<dbReference type="PROSITE" id="PS50011">
    <property type="entry name" value="PROTEIN_KINASE_DOM"/>
    <property type="match status" value="1"/>
</dbReference>
<keyword evidence="12" id="KW-0863">Zinc-finger</keyword>
<evidence type="ECO:0000256" key="9">
    <source>
        <dbReference type="ARBA" id="ARBA00022679"/>
    </source>
</evidence>
<feature type="domain" description="Protein kinase" evidence="20">
    <location>
        <begin position="497"/>
        <end position="747"/>
    </location>
</feature>
<dbReference type="GO" id="GO:0008270">
    <property type="term" value="F:zinc ion binding"/>
    <property type="evidence" value="ECO:0007669"/>
    <property type="project" value="UniProtKB-KW"/>
</dbReference>
<keyword evidence="23" id="KW-1185">Reference proteome</keyword>
<proteinExistence type="inferred from homology"/>
<comment type="catalytic activity">
    <reaction evidence="17">
        <text>L-threonyl-[protein] + ATP = O-phospho-L-threonyl-[protein] + ADP + H(+)</text>
        <dbReference type="Rhea" id="RHEA:46608"/>
        <dbReference type="Rhea" id="RHEA-COMP:11060"/>
        <dbReference type="Rhea" id="RHEA-COMP:11605"/>
        <dbReference type="ChEBI" id="CHEBI:15378"/>
        <dbReference type="ChEBI" id="CHEBI:30013"/>
        <dbReference type="ChEBI" id="CHEBI:30616"/>
        <dbReference type="ChEBI" id="CHEBI:61977"/>
        <dbReference type="ChEBI" id="CHEBI:456216"/>
        <dbReference type="EC" id="2.7.11.13"/>
    </reaction>
</comment>
<evidence type="ECO:0000256" key="2">
    <source>
        <dbReference type="ARBA" id="ARBA00004370"/>
    </source>
</evidence>
<dbReference type="PROSITE" id="PS00479">
    <property type="entry name" value="ZF_DAG_PE_1"/>
    <property type="match status" value="1"/>
</dbReference>
<evidence type="ECO:0000256" key="17">
    <source>
        <dbReference type="ARBA" id="ARBA00047272"/>
    </source>
</evidence>
<dbReference type="PROSITE" id="PS50081">
    <property type="entry name" value="ZF_DAG_PE_2"/>
    <property type="match status" value="2"/>
</dbReference>
<comment type="cofactor">
    <cofactor evidence="1">
        <name>Mg(2+)</name>
        <dbReference type="ChEBI" id="CHEBI:18420"/>
    </cofactor>
</comment>
<dbReference type="InterPro" id="IPR001849">
    <property type="entry name" value="PH_domain"/>
</dbReference>
<dbReference type="GO" id="GO:0005829">
    <property type="term" value="C:cytosol"/>
    <property type="evidence" value="ECO:0007669"/>
    <property type="project" value="TreeGrafter"/>
</dbReference>
<sequence length="747" mass="85125">MEPPVLNIPSDLTFVLQAGLARETIVVNTADFSIEKLKELACNFLDQKFPDHGISKLDQRLLFFRHDYNFDTILLPVLTVSDVLENGIIEVVLSGNSASYDAQMRAHSLMLHSYKSPTFCDFCGEMLFGLVRQGLKCEGCGLSFHKRCVYKIPNNCTHARRRRSSTYMPIPNQTDQVGVSLSIPNMTMFQPPSPNRNRKSPSLPPGKMPCTEKLSTGKIKVPHRFEIHSYTRPTVCCYCKKLLKGLIRQGMQCKDCKLNVHKRKCLECIPTDCTGEAPKENCENSKNSTSENDNEKGDHVDEESGEESDTSLEKPLVQDLQDDESKIPVHEASSNNIPLQRIVQSIKHTKGKNYKVLKEGWLVHHTNREGMRKRHFWRLDTKSVTLFQNDTTSKYYKEIPLSEILSVELPKQNLCSEQNPGYYLELRTANVDYYIMDDINILKAWETAIRQALMPVDTPKVANSATPGSKVTESSNGVHMKKENTEQSLDISLQYQIFPDEVLGSGQFGIVYGGVHRTSGRGVAIKVIDKMRFPTKQEAQLKNEVQILQNIHHPGVVNLEKMFETNERILKAKEISAKACSSLSSTFHPHIILSVYVSENPHAIEQADHLSGTFPFNEEEDINDQIQNAAFMYPHNPWKEISPEAIDLISNLLQVKTRKRFTVDKSLAHAWLQDYQTWCDLRRLESEVGTRYLTHQSDDARWETYRKLHNLEPPPPVPQDMEENLMTFDYPPEPTRSSSGIFSRVRL</sequence>
<evidence type="ECO:0000256" key="4">
    <source>
        <dbReference type="ARBA" id="ARBA00008582"/>
    </source>
</evidence>
<dbReference type="InterPro" id="IPR057764">
    <property type="entry name" value="Ubiquitin_PRKD1-3_N"/>
</dbReference>
<keyword evidence="15" id="KW-0460">Magnesium</keyword>
<dbReference type="Pfam" id="PF25525">
    <property type="entry name" value="Ubiquitin_PRKD1_N"/>
    <property type="match status" value="1"/>
</dbReference>
<dbReference type="GO" id="GO:0035556">
    <property type="term" value="P:intracellular signal transduction"/>
    <property type="evidence" value="ECO:0007669"/>
    <property type="project" value="TreeGrafter"/>
</dbReference>
<evidence type="ECO:0000256" key="19">
    <source>
        <dbReference type="SAM" id="MobiDB-lite"/>
    </source>
</evidence>
<evidence type="ECO:0000313" key="22">
    <source>
        <dbReference type="EMBL" id="KAF8793614.1"/>
    </source>
</evidence>
<accession>A0A8T0FR12</accession>
<dbReference type="Gene3D" id="1.10.510.10">
    <property type="entry name" value="Transferase(Phosphotransferase) domain 1"/>
    <property type="match status" value="1"/>
</dbReference>
<keyword evidence="18" id="KW-0547">Nucleotide-binding</keyword>
<comment type="similarity">
    <text evidence="4">Belongs to the protein kinase superfamily. CAMK Ser/Thr protein kinase family. PKD subfamily.</text>
</comment>
<evidence type="ECO:0000313" key="23">
    <source>
        <dbReference type="Proteomes" id="UP000807504"/>
    </source>
</evidence>
<dbReference type="EC" id="2.7.11.13" evidence="5"/>
<keyword evidence="13 22" id="KW-0418">Kinase</keyword>
<evidence type="ECO:0000256" key="11">
    <source>
        <dbReference type="ARBA" id="ARBA00022737"/>
    </source>
</evidence>
<dbReference type="Pfam" id="PF00130">
    <property type="entry name" value="C1_1"/>
    <property type="match status" value="2"/>
</dbReference>
<keyword evidence="7" id="KW-0723">Serine/threonine-protein kinase</keyword>
<dbReference type="Proteomes" id="UP000807504">
    <property type="component" value="Unassembled WGS sequence"/>
</dbReference>
<dbReference type="AlphaFoldDB" id="A0A8T0FR12"/>
<dbReference type="Gene3D" id="3.30.60.20">
    <property type="match status" value="2"/>
</dbReference>
<keyword evidence="9" id="KW-0808">Transferase</keyword>
<evidence type="ECO:0000256" key="18">
    <source>
        <dbReference type="PROSITE-ProRule" id="PRU10141"/>
    </source>
</evidence>
<dbReference type="EMBL" id="JABXBU010000002">
    <property type="protein sequence ID" value="KAF8793614.1"/>
    <property type="molecule type" value="Genomic_DNA"/>
</dbReference>
<reference evidence="22" key="2">
    <citation type="submission" date="2020-06" db="EMBL/GenBank/DDBJ databases">
        <authorList>
            <person name="Sheffer M."/>
        </authorList>
    </citation>
    <scope>NUCLEOTIDE SEQUENCE</scope>
</reference>
<evidence type="ECO:0000256" key="12">
    <source>
        <dbReference type="ARBA" id="ARBA00022771"/>
    </source>
</evidence>
<protein>
    <recommendedName>
        <fullName evidence="5">protein kinase C</fullName>
        <ecNumber evidence="5">2.7.11.13</ecNumber>
    </recommendedName>
</protein>
<dbReference type="InterPro" id="IPR011009">
    <property type="entry name" value="Kinase-like_dom_sf"/>
</dbReference>
<dbReference type="GO" id="GO:0016020">
    <property type="term" value="C:membrane"/>
    <property type="evidence" value="ECO:0007669"/>
    <property type="project" value="UniProtKB-SubCell"/>
</dbReference>
<dbReference type="SUPFAM" id="SSF50729">
    <property type="entry name" value="PH domain-like"/>
    <property type="match status" value="1"/>
</dbReference>
<dbReference type="InterPro" id="IPR002219">
    <property type="entry name" value="PKC_DAG/PE"/>
</dbReference>
<feature type="region of interest" description="Disordered" evidence="19">
    <location>
        <begin position="188"/>
        <end position="208"/>
    </location>
</feature>
<keyword evidence="6" id="KW-0963">Cytoplasm</keyword>
<dbReference type="SMART" id="SM00233">
    <property type="entry name" value="PH"/>
    <property type="match status" value="1"/>
</dbReference>
<evidence type="ECO:0000256" key="1">
    <source>
        <dbReference type="ARBA" id="ARBA00001946"/>
    </source>
</evidence>
<reference evidence="22" key="1">
    <citation type="journal article" date="2020" name="bioRxiv">
        <title>Chromosome-level reference genome of the European wasp spider Argiope bruennichi: a resource for studies on range expansion and evolutionary adaptation.</title>
        <authorList>
            <person name="Sheffer M.M."/>
            <person name="Hoppe A."/>
            <person name="Krehenwinkel H."/>
            <person name="Uhl G."/>
            <person name="Kuss A.W."/>
            <person name="Jensen L."/>
            <person name="Jensen C."/>
            <person name="Gillespie R.G."/>
            <person name="Hoff K.J."/>
            <person name="Prost S."/>
        </authorList>
    </citation>
    <scope>NUCLEOTIDE SEQUENCE</scope>
</reference>
<dbReference type="PRINTS" id="PR00008">
    <property type="entry name" value="DAGPEDOMAIN"/>
</dbReference>
<dbReference type="GO" id="GO:0004697">
    <property type="term" value="F:diacylglycerol-dependent serine/threonine kinase activity"/>
    <property type="evidence" value="ECO:0007669"/>
    <property type="project" value="UniProtKB-EC"/>
</dbReference>
<keyword evidence="14" id="KW-0862">Zinc</keyword>
<dbReference type="FunFam" id="3.30.60.20:FF:000021">
    <property type="entry name" value="Serine/threonine-protein kinase"/>
    <property type="match status" value="1"/>
</dbReference>
<evidence type="ECO:0000256" key="6">
    <source>
        <dbReference type="ARBA" id="ARBA00022490"/>
    </source>
</evidence>
<feature type="domain" description="Phorbol-ester/DAG-type" evidence="21">
    <location>
        <begin position="106"/>
        <end position="156"/>
    </location>
</feature>
<evidence type="ECO:0000259" key="20">
    <source>
        <dbReference type="PROSITE" id="PS50011"/>
    </source>
</evidence>